<dbReference type="KEGG" id="fcy:FRACYDRAFT_273855"/>
<name>A0A1E7FX12_9STRA</name>
<dbReference type="Pfam" id="PF12400">
    <property type="entry name" value="STIMATE"/>
    <property type="match status" value="1"/>
</dbReference>
<dbReference type="EMBL" id="KV784353">
    <property type="protein sequence ID" value="OEU22343.1"/>
    <property type="molecule type" value="Genomic_DNA"/>
</dbReference>
<keyword evidence="1" id="KW-0472">Membrane</keyword>
<sequence length="271" mass="31172">MDVSQQVEKVCKVYDSEDFFTVFVQILLAFFALMSLWFKRQSERPRRKFRTWFLDVSKQGVGACYAHVMNMIIAAIIVENGKESESSLNDQCAWYGMTYLIDTTLGLLLAIWGLKAIDWLANEYDWVSLKHSGLYEGVDGLLHWIHQCVAWLFILTVAKVIIYYFMLWTAGGLAYFGGLLFKPLQDNIRVELLFVMIFFPGVLNVIYFWVADHYLKAGAHHTGAHEEDPVETELAIKKEFLLAAEDEMKTPKIWMNDEANDNNNNDNSAVV</sequence>
<dbReference type="InParanoid" id="A0A1E7FX12"/>
<keyword evidence="1" id="KW-1133">Transmembrane helix</keyword>
<dbReference type="Proteomes" id="UP000095751">
    <property type="component" value="Unassembled WGS sequence"/>
</dbReference>
<feature type="transmembrane region" description="Helical" evidence="1">
    <location>
        <begin position="20"/>
        <end position="38"/>
    </location>
</feature>
<organism evidence="2 3">
    <name type="scientific">Fragilariopsis cylindrus CCMP1102</name>
    <dbReference type="NCBI Taxonomy" id="635003"/>
    <lineage>
        <taxon>Eukaryota</taxon>
        <taxon>Sar</taxon>
        <taxon>Stramenopiles</taxon>
        <taxon>Ochrophyta</taxon>
        <taxon>Bacillariophyta</taxon>
        <taxon>Bacillariophyceae</taxon>
        <taxon>Bacillariophycidae</taxon>
        <taxon>Bacillariales</taxon>
        <taxon>Bacillariaceae</taxon>
        <taxon>Fragilariopsis</taxon>
    </lineage>
</organism>
<keyword evidence="3" id="KW-1185">Reference proteome</keyword>
<dbReference type="GO" id="GO:0016020">
    <property type="term" value="C:membrane"/>
    <property type="evidence" value="ECO:0007669"/>
    <property type="project" value="TreeGrafter"/>
</dbReference>
<dbReference type="PANTHER" id="PTHR31735">
    <property type="entry name" value="VACUOLAR MEMBRANE PROTEIN YPL162C"/>
    <property type="match status" value="1"/>
</dbReference>
<dbReference type="PANTHER" id="PTHR31735:SF1">
    <property type="entry name" value="VACUOLAR MEMBRANE PROTEIN YPL162C"/>
    <property type="match status" value="1"/>
</dbReference>
<evidence type="ECO:0000313" key="3">
    <source>
        <dbReference type="Proteomes" id="UP000095751"/>
    </source>
</evidence>
<accession>A0A1E7FX12</accession>
<reference evidence="2 3" key="1">
    <citation type="submission" date="2016-09" db="EMBL/GenBank/DDBJ databases">
        <title>Extensive genetic diversity and differential bi-allelic expression allows diatom success in the polar Southern Ocean.</title>
        <authorList>
            <consortium name="DOE Joint Genome Institute"/>
            <person name="Mock T."/>
            <person name="Otillar R.P."/>
            <person name="Strauss J."/>
            <person name="Dupont C."/>
            <person name="Frickenhaus S."/>
            <person name="Maumus F."/>
            <person name="Mcmullan M."/>
            <person name="Sanges R."/>
            <person name="Schmutz J."/>
            <person name="Toseland A."/>
            <person name="Valas R."/>
            <person name="Veluchamy A."/>
            <person name="Ward B.J."/>
            <person name="Allen A."/>
            <person name="Barry K."/>
            <person name="Falciatore A."/>
            <person name="Ferrante M."/>
            <person name="Fortunato A.E."/>
            <person name="Gloeckner G."/>
            <person name="Gruber A."/>
            <person name="Hipkin R."/>
            <person name="Janech M."/>
            <person name="Kroth P."/>
            <person name="Leese F."/>
            <person name="Lindquist E."/>
            <person name="Lyon B.R."/>
            <person name="Martin J."/>
            <person name="Mayer C."/>
            <person name="Parker M."/>
            <person name="Quesneville H."/>
            <person name="Raymond J."/>
            <person name="Uhlig C."/>
            <person name="Valentin K.U."/>
            <person name="Worden A.Z."/>
            <person name="Armbrust E.V."/>
            <person name="Bowler C."/>
            <person name="Green B."/>
            <person name="Moulton V."/>
            <person name="Van Oosterhout C."/>
            <person name="Grigoriev I."/>
        </authorList>
    </citation>
    <scope>NUCLEOTIDE SEQUENCE [LARGE SCALE GENOMIC DNA]</scope>
    <source>
        <strain evidence="2 3">CCMP1102</strain>
    </source>
</reference>
<dbReference type="AlphaFoldDB" id="A0A1E7FX12"/>
<dbReference type="OrthoDB" id="431202at2759"/>
<dbReference type="InterPro" id="IPR022127">
    <property type="entry name" value="STIMATE/YPL162C"/>
</dbReference>
<protein>
    <submittedName>
        <fullName evidence="2">Uncharacterized protein</fullName>
    </submittedName>
</protein>
<proteinExistence type="predicted"/>
<keyword evidence="1" id="KW-0812">Transmembrane</keyword>
<evidence type="ECO:0000313" key="2">
    <source>
        <dbReference type="EMBL" id="OEU22343.1"/>
    </source>
</evidence>
<feature type="transmembrane region" description="Helical" evidence="1">
    <location>
        <begin position="192"/>
        <end position="210"/>
    </location>
</feature>
<feature type="transmembrane region" description="Helical" evidence="1">
    <location>
        <begin position="161"/>
        <end position="180"/>
    </location>
</feature>
<feature type="transmembrane region" description="Helical" evidence="1">
    <location>
        <begin position="93"/>
        <end position="114"/>
    </location>
</feature>
<evidence type="ECO:0000256" key="1">
    <source>
        <dbReference type="SAM" id="Phobius"/>
    </source>
</evidence>
<gene>
    <name evidence="2" type="ORF">FRACYDRAFT_273855</name>
</gene>
<feature type="transmembrane region" description="Helical" evidence="1">
    <location>
        <begin position="59"/>
        <end position="78"/>
    </location>
</feature>